<evidence type="ECO:0000256" key="7">
    <source>
        <dbReference type="SAM" id="MobiDB-lite"/>
    </source>
</evidence>
<feature type="coiled-coil region" evidence="6">
    <location>
        <begin position="368"/>
        <end position="419"/>
    </location>
</feature>
<dbReference type="PROSITE" id="PS50178">
    <property type="entry name" value="ZF_FYVE"/>
    <property type="match status" value="1"/>
</dbReference>
<dbReference type="AlphaFoldDB" id="A0A915DDM1"/>
<dbReference type="InterPro" id="IPR047335">
    <property type="entry name" value="RUFY1-3"/>
</dbReference>
<protein>
    <submittedName>
        <fullName evidence="11">FYVE-type domain-containing protein</fullName>
    </submittedName>
</protein>
<keyword evidence="4 6" id="KW-0175">Coiled coil</keyword>
<sequence>MNVLSFVPNLVGGGLDDHKCVSKRSQRIHRENERANLLSITHLVLNSFLDDAIRGNRIVEAETREISDLLVMIEKILWHGFRNPTILSLRKPETEIWTLIGEVGKRRSQQDMADSWNSISELTNLSTCISKFRAFWKLSITQKKLADYFQAIVDSDLVCDFYEPWALLRSDKCSLLGGAFLALGVFDCNLLMEFDQLQEQVCSFDISPYLKLPTLLGHLPQWCKDYAKEEAQSDLKIILDQKQYLEERNRQLSETIEHLKKMRRLKREREILQARLAERDDAVRLSQQQLTEGLNKRLQRDLHSLRDSHAHEMLELNRSLESFRRYRTASEQEEVENESSSSGEDPGAVLRDELANKTQQYMEMMTILNDKQQDLSKEVENCSRLERRCSDLEKRVLRMAALEQELAEMTTKYAKTMEQLSSCQQALEELGGHLSESKLKIIELREEIQPLNEAAWVKDADVKDCKLCESPFSVTQRRHHCRNCGCIFCHNCSAARVKLPSSAKPVRVCLQCYEVLSSRNRTDSTSS</sequence>
<keyword evidence="1" id="KW-0479">Metal-binding</keyword>
<accession>A0A915DDM1</accession>
<dbReference type="PANTHER" id="PTHR45956">
    <property type="entry name" value="RUN AND FYVE DOMAIN-CONTAINING PROTEIN 2-LIKE PROTEIN"/>
    <property type="match status" value="1"/>
</dbReference>
<dbReference type="SUPFAM" id="SSF140741">
    <property type="entry name" value="RUN domain-like"/>
    <property type="match status" value="1"/>
</dbReference>
<dbReference type="Proteomes" id="UP000887574">
    <property type="component" value="Unplaced"/>
</dbReference>
<feature type="domain" description="RUN" evidence="9">
    <location>
        <begin position="60"/>
        <end position="195"/>
    </location>
</feature>
<dbReference type="PROSITE" id="PS50826">
    <property type="entry name" value="RUN"/>
    <property type="match status" value="1"/>
</dbReference>
<evidence type="ECO:0000256" key="1">
    <source>
        <dbReference type="ARBA" id="ARBA00022723"/>
    </source>
</evidence>
<evidence type="ECO:0000259" key="9">
    <source>
        <dbReference type="PROSITE" id="PS50826"/>
    </source>
</evidence>
<dbReference type="Pfam" id="PF01363">
    <property type="entry name" value="FYVE"/>
    <property type="match status" value="1"/>
</dbReference>
<dbReference type="GO" id="GO:0005737">
    <property type="term" value="C:cytoplasm"/>
    <property type="evidence" value="ECO:0007669"/>
    <property type="project" value="TreeGrafter"/>
</dbReference>
<dbReference type="InterPro" id="IPR011011">
    <property type="entry name" value="Znf_FYVE_PHD"/>
</dbReference>
<dbReference type="SMART" id="SM00064">
    <property type="entry name" value="FYVE"/>
    <property type="match status" value="1"/>
</dbReference>
<feature type="region of interest" description="Disordered" evidence="7">
    <location>
        <begin position="327"/>
        <end position="349"/>
    </location>
</feature>
<dbReference type="InterPro" id="IPR013083">
    <property type="entry name" value="Znf_RING/FYVE/PHD"/>
</dbReference>
<evidence type="ECO:0000313" key="10">
    <source>
        <dbReference type="Proteomes" id="UP000887574"/>
    </source>
</evidence>
<evidence type="ECO:0000256" key="3">
    <source>
        <dbReference type="ARBA" id="ARBA00022833"/>
    </source>
</evidence>
<dbReference type="InterPro" id="IPR000306">
    <property type="entry name" value="Znf_FYVE"/>
</dbReference>
<dbReference type="SMART" id="SM00593">
    <property type="entry name" value="RUN"/>
    <property type="match status" value="1"/>
</dbReference>
<dbReference type="InterPro" id="IPR037213">
    <property type="entry name" value="Run_dom_sf"/>
</dbReference>
<dbReference type="InterPro" id="IPR017455">
    <property type="entry name" value="Znf_FYVE-rel"/>
</dbReference>
<dbReference type="Gene3D" id="3.30.40.10">
    <property type="entry name" value="Zinc/RING finger domain, C3HC4 (zinc finger)"/>
    <property type="match status" value="1"/>
</dbReference>
<organism evidence="10 11">
    <name type="scientific">Ditylenchus dipsaci</name>
    <dbReference type="NCBI Taxonomy" id="166011"/>
    <lineage>
        <taxon>Eukaryota</taxon>
        <taxon>Metazoa</taxon>
        <taxon>Ecdysozoa</taxon>
        <taxon>Nematoda</taxon>
        <taxon>Chromadorea</taxon>
        <taxon>Rhabditida</taxon>
        <taxon>Tylenchina</taxon>
        <taxon>Tylenchomorpha</taxon>
        <taxon>Sphaerularioidea</taxon>
        <taxon>Anguinidae</taxon>
        <taxon>Anguininae</taxon>
        <taxon>Ditylenchus</taxon>
    </lineage>
</organism>
<evidence type="ECO:0000256" key="5">
    <source>
        <dbReference type="PROSITE-ProRule" id="PRU00091"/>
    </source>
</evidence>
<evidence type="ECO:0000259" key="8">
    <source>
        <dbReference type="PROSITE" id="PS50178"/>
    </source>
</evidence>
<evidence type="ECO:0000256" key="6">
    <source>
        <dbReference type="SAM" id="Coils"/>
    </source>
</evidence>
<dbReference type="CDD" id="cd15721">
    <property type="entry name" value="FYVE_RUFY1_like"/>
    <property type="match status" value="1"/>
</dbReference>
<keyword evidence="3" id="KW-0862">Zinc</keyword>
<dbReference type="Pfam" id="PF02759">
    <property type="entry name" value="RUN"/>
    <property type="match status" value="1"/>
</dbReference>
<name>A0A915DDM1_9BILA</name>
<feature type="domain" description="FYVE-type" evidence="8">
    <location>
        <begin position="459"/>
        <end position="517"/>
    </location>
</feature>
<dbReference type="Gene3D" id="1.20.58.900">
    <property type="match status" value="1"/>
</dbReference>
<feature type="coiled-coil region" evidence="6">
    <location>
        <begin position="228"/>
        <end position="282"/>
    </location>
</feature>
<dbReference type="InterPro" id="IPR004012">
    <property type="entry name" value="Run_dom"/>
</dbReference>
<keyword evidence="2 5" id="KW-0863">Zinc-finger</keyword>
<reference evidence="11" key="1">
    <citation type="submission" date="2022-11" db="UniProtKB">
        <authorList>
            <consortium name="WormBaseParasite"/>
        </authorList>
    </citation>
    <scope>IDENTIFICATION</scope>
</reference>
<dbReference type="SUPFAM" id="SSF57903">
    <property type="entry name" value="FYVE/PHD zinc finger"/>
    <property type="match status" value="1"/>
</dbReference>
<dbReference type="WBParaSite" id="jg18114">
    <property type="protein sequence ID" value="jg18114"/>
    <property type="gene ID" value="jg18114"/>
</dbReference>
<keyword evidence="10" id="KW-1185">Reference proteome</keyword>
<evidence type="ECO:0000313" key="11">
    <source>
        <dbReference type="WBParaSite" id="jg18114"/>
    </source>
</evidence>
<dbReference type="GO" id="GO:0008270">
    <property type="term" value="F:zinc ion binding"/>
    <property type="evidence" value="ECO:0007669"/>
    <property type="project" value="UniProtKB-KW"/>
</dbReference>
<proteinExistence type="predicted"/>
<dbReference type="PANTHER" id="PTHR45956:SF6">
    <property type="entry name" value="RUN DOMAIN-CONTAINING PROTEIN"/>
    <property type="match status" value="1"/>
</dbReference>
<evidence type="ECO:0000256" key="2">
    <source>
        <dbReference type="ARBA" id="ARBA00022771"/>
    </source>
</evidence>
<evidence type="ECO:0000256" key="4">
    <source>
        <dbReference type="ARBA" id="ARBA00023054"/>
    </source>
</evidence>